<feature type="transmembrane region" description="Helical" evidence="9">
    <location>
        <begin position="541"/>
        <end position="572"/>
    </location>
</feature>
<evidence type="ECO:0000256" key="6">
    <source>
        <dbReference type="ARBA" id="ARBA00023136"/>
    </source>
</evidence>
<dbReference type="SUPFAM" id="SSF57424">
    <property type="entry name" value="LDL receptor-like module"/>
    <property type="match status" value="2"/>
</dbReference>
<feature type="transmembrane region" description="Helical" evidence="9">
    <location>
        <begin position="593"/>
        <end position="618"/>
    </location>
</feature>
<evidence type="ECO:0000256" key="8">
    <source>
        <dbReference type="PROSITE-ProRule" id="PRU00124"/>
    </source>
</evidence>
<dbReference type="KEGG" id="cvn:111132546"/>
<dbReference type="InterPro" id="IPR017452">
    <property type="entry name" value="GPCR_Rhodpsn_7TM"/>
</dbReference>
<evidence type="ECO:0000256" key="9">
    <source>
        <dbReference type="SAM" id="Phobius"/>
    </source>
</evidence>
<protein>
    <submittedName>
        <fullName evidence="12">G-protein coupled receptor GRL101-like</fullName>
    </submittedName>
</protein>
<dbReference type="GO" id="GO:0005886">
    <property type="term" value="C:plasma membrane"/>
    <property type="evidence" value="ECO:0007669"/>
    <property type="project" value="TreeGrafter"/>
</dbReference>
<comment type="subcellular location">
    <subcellularLocation>
        <location evidence="1">Membrane</location>
    </subcellularLocation>
</comment>
<gene>
    <name evidence="12" type="primary">LOC111132546</name>
</gene>
<feature type="transmembrane region" description="Helical" evidence="9">
    <location>
        <begin position="444"/>
        <end position="469"/>
    </location>
</feature>
<evidence type="ECO:0000313" key="11">
    <source>
        <dbReference type="Proteomes" id="UP000694844"/>
    </source>
</evidence>
<feature type="transmembrane region" description="Helical" evidence="9">
    <location>
        <begin position="399"/>
        <end position="424"/>
    </location>
</feature>
<dbReference type="PRINTS" id="PR00237">
    <property type="entry name" value="GPCRRHODOPSN"/>
</dbReference>
<keyword evidence="3 9" id="KW-0812">Transmembrane</keyword>
<feature type="domain" description="G-protein coupled receptors family 1 profile" evidence="10">
    <location>
        <begin position="383"/>
        <end position="644"/>
    </location>
</feature>
<dbReference type="InterPro" id="IPR000276">
    <property type="entry name" value="GPCR_Rhodpsn"/>
</dbReference>
<dbReference type="Gene3D" id="4.10.400.10">
    <property type="entry name" value="Low-density Lipoprotein Receptor"/>
    <property type="match status" value="2"/>
</dbReference>
<dbReference type="SMART" id="SM00192">
    <property type="entry name" value="LDLa"/>
    <property type="match status" value="2"/>
</dbReference>
<dbReference type="PANTHER" id="PTHR24372:SF77">
    <property type="entry name" value="G-PROTEIN COUPLED RECEPTORS FAMILY 1 PROFILE DOMAIN-CONTAINING PROTEIN"/>
    <property type="match status" value="1"/>
</dbReference>
<dbReference type="InterPro" id="IPR036055">
    <property type="entry name" value="LDL_receptor-like_sf"/>
</dbReference>
<feature type="disulfide bond" evidence="8">
    <location>
        <begin position="317"/>
        <end position="332"/>
    </location>
</feature>
<keyword evidence="2" id="KW-0433">Leucine-rich repeat</keyword>
<feature type="disulfide bond" evidence="8">
    <location>
        <begin position="77"/>
        <end position="92"/>
    </location>
</feature>
<reference evidence="12" key="1">
    <citation type="submission" date="2025-08" db="UniProtKB">
        <authorList>
            <consortium name="RefSeq"/>
        </authorList>
    </citation>
    <scope>IDENTIFICATION</scope>
    <source>
        <tissue evidence="12">Whole sample</tissue>
    </source>
</reference>
<dbReference type="Gene3D" id="1.20.1070.10">
    <property type="entry name" value="Rhodopsin 7-helix transmembrane proteins"/>
    <property type="match status" value="1"/>
</dbReference>
<accession>A0A8B8E9A2</accession>
<dbReference type="PROSITE" id="PS50262">
    <property type="entry name" value="G_PROTEIN_RECEP_F1_2"/>
    <property type="match status" value="1"/>
</dbReference>
<evidence type="ECO:0000313" key="12">
    <source>
        <dbReference type="RefSeq" id="XP_022336076.1"/>
    </source>
</evidence>
<evidence type="ECO:0000259" key="10">
    <source>
        <dbReference type="PROSITE" id="PS50262"/>
    </source>
</evidence>
<keyword evidence="7 8" id="KW-1015">Disulfide bond</keyword>
<dbReference type="CDD" id="cd00112">
    <property type="entry name" value="LDLa"/>
    <property type="match status" value="2"/>
</dbReference>
<dbReference type="GO" id="GO:0008528">
    <property type="term" value="F:G protein-coupled peptide receptor activity"/>
    <property type="evidence" value="ECO:0007669"/>
    <property type="project" value="TreeGrafter"/>
</dbReference>
<evidence type="ECO:0000256" key="1">
    <source>
        <dbReference type="ARBA" id="ARBA00004370"/>
    </source>
</evidence>
<dbReference type="Pfam" id="PF00001">
    <property type="entry name" value="7tm_1"/>
    <property type="match status" value="1"/>
</dbReference>
<name>A0A8B8E9A2_CRAVI</name>
<keyword evidence="5 9" id="KW-1133">Transmembrane helix</keyword>
<feature type="transmembrane region" description="Helical" evidence="9">
    <location>
        <begin position="490"/>
        <end position="511"/>
    </location>
</feature>
<dbReference type="GeneID" id="111132546"/>
<organism evidence="11 12">
    <name type="scientific">Crassostrea virginica</name>
    <name type="common">Eastern oyster</name>
    <dbReference type="NCBI Taxonomy" id="6565"/>
    <lineage>
        <taxon>Eukaryota</taxon>
        <taxon>Metazoa</taxon>
        <taxon>Spiralia</taxon>
        <taxon>Lophotrochozoa</taxon>
        <taxon>Mollusca</taxon>
        <taxon>Bivalvia</taxon>
        <taxon>Autobranchia</taxon>
        <taxon>Pteriomorphia</taxon>
        <taxon>Ostreida</taxon>
        <taxon>Ostreoidea</taxon>
        <taxon>Ostreidae</taxon>
        <taxon>Crassostrea</taxon>
    </lineage>
</organism>
<keyword evidence="4" id="KW-0677">Repeat</keyword>
<evidence type="ECO:0000256" key="4">
    <source>
        <dbReference type="ARBA" id="ARBA00022737"/>
    </source>
</evidence>
<keyword evidence="11" id="KW-1185">Reference proteome</keyword>
<evidence type="ECO:0000256" key="5">
    <source>
        <dbReference type="ARBA" id="ARBA00022989"/>
    </source>
</evidence>
<dbReference type="Proteomes" id="UP000694844">
    <property type="component" value="Chromosome 5"/>
</dbReference>
<dbReference type="PROSITE" id="PS50068">
    <property type="entry name" value="LDLRA_2"/>
    <property type="match status" value="2"/>
</dbReference>
<comment type="caution">
    <text evidence="8">Lacks conserved residue(s) required for the propagation of feature annotation.</text>
</comment>
<dbReference type="PANTHER" id="PTHR24372">
    <property type="entry name" value="GLYCOPROTEIN HORMONE RECEPTOR"/>
    <property type="match status" value="1"/>
</dbReference>
<evidence type="ECO:0000256" key="2">
    <source>
        <dbReference type="ARBA" id="ARBA00022614"/>
    </source>
</evidence>
<dbReference type="OrthoDB" id="10035376at2759"/>
<dbReference type="AlphaFoldDB" id="A0A8B8E9A2"/>
<feature type="transmembrane region" description="Helical" evidence="9">
    <location>
        <begin position="366"/>
        <end position="387"/>
    </location>
</feature>
<dbReference type="Pfam" id="PF00057">
    <property type="entry name" value="Ldl_recept_a"/>
    <property type="match status" value="2"/>
</dbReference>
<dbReference type="InterPro" id="IPR002172">
    <property type="entry name" value="LDrepeatLR_classA_rpt"/>
</dbReference>
<keyword evidence="6 9" id="KW-0472">Membrane</keyword>
<dbReference type="SUPFAM" id="SSF81321">
    <property type="entry name" value="Family A G protein-coupled receptor-like"/>
    <property type="match status" value="1"/>
</dbReference>
<proteinExistence type="predicted"/>
<evidence type="ECO:0000256" key="7">
    <source>
        <dbReference type="ARBA" id="ARBA00023157"/>
    </source>
</evidence>
<dbReference type="PROSITE" id="PS01209">
    <property type="entry name" value="LDLRA_1"/>
    <property type="match status" value="2"/>
</dbReference>
<dbReference type="GO" id="GO:0007189">
    <property type="term" value="P:adenylate cyclase-activating G protein-coupled receptor signaling pathway"/>
    <property type="evidence" value="ECO:0007669"/>
    <property type="project" value="TreeGrafter"/>
</dbReference>
<feature type="transmembrane region" description="Helical" evidence="9">
    <location>
        <begin position="624"/>
        <end position="647"/>
    </location>
</feature>
<dbReference type="InterPro" id="IPR023415">
    <property type="entry name" value="LDLR_class-A_CS"/>
</dbReference>
<sequence length="675" mass="76401">MEISLSMQHRCLRYEHMVLGKASLVVGYITELSEMYDLRYISNTHPASSFLKFRECKRDEFRCNRIRDECIPESKICDLELDCVDGEDERFCGFLTFSGFDVTAKVYSWVIVVVLPINSALNPVIYTFSAILRRRGHDVYSIFNKHRSVQSIDTVVKRSLDLDFADSIIKKLSEYDEMLVLATTSFPSWESLQINDVFSMEIPLSMQHRCLTYEHMVLGESGLVVGYITELSEMYDLRYISNTHPASSFLKFSRSSALMPIGFSFKVVFRSMYEENAKGLILVSSISITDGMCGECKRDEFRCNKIRDECIPESKLCDLELDCVDAEDEKSCDSYTLCCAQPRAVGQMQCSAPINEISSCHNLIDIPLLSVIIWYIAFFAFFGNVLGPFYRIFVLKPKAITSFVIYSINLSFADFLMGVYLYIIAGANLKFSGRYGFEDDSWRQSTVCTFAGVLATLSSEASALFVLAITVDRIVLNRNPFSEIRVNTCVAKLVSLLIWFISLLLAVTPLFGNDYFNDYYSSSGICISLPLSVVRKPGWEYSMIIFVGANFIIFIGILLGQFLIFADVVRLGKDLSSQRNTKNSQEINLTKTLIAVAITDMLCWIPLGVIGFLTFSGFDVTVKVYSWVIVVVLPINSALNPVIYTFAAMLRRRGQNVYFNSSRQRSVQSIHTVVK</sequence>
<evidence type="ECO:0000256" key="3">
    <source>
        <dbReference type="ARBA" id="ARBA00022692"/>
    </source>
</evidence>
<dbReference type="RefSeq" id="XP_022336076.1">
    <property type="nucleotide sequence ID" value="XM_022480368.1"/>
</dbReference>
<dbReference type="GO" id="GO:0009755">
    <property type="term" value="P:hormone-mediated signaling pathway"/>
    <property type="evidence" value="ECO:0007669"/>
    <property type="project" value="TreeGrafter"/>
</dbReference>